<dbReference type="InterPro" id="IPR043129">
    <property type="entry name" value="ATPase_NBD"/>
</dbReference>
<evidence type="ECO:0000256" key="4">
    <source>
        <dbReference type="RuleBase" id="RU000487"/>
    </source>
</evidence>
<gene>
    <name evidence="5" type="primary">Act1_1</name>
    <name evidence="5" type="ORF">GTO95_0012191</name>
</gene>
<dbReference type="InterPro" id="IPR004000">
    <property type="entry name" value="Actin"/>
</dbReference>
<accession>A0A8J7NYH3</accession>
<dbReference type="FunFam" id="3.30.420.40:FF:000058">
    <property type="entry name" value="Putative actin-related protein 5"/>
    <property type="match status" value="1"/>
</dbReference>
<dbReference type="FunFam" id="3.90.640.10:FF:000007">
    <property type="entry name" value="Actin like 7B"/>
    <property type="match status" value="1"/>
</dbReference>
<organism evidence="5 6">
    <name type="scientific">Atractosteus spatula</name>
    <name type="common">Alligator gar</name>
    <name type="synonym">Lepisosteus spatula</name>
    <dbReference type="NCBI Taxonomy" id="7917"/>
    <lineage>
        <taxon>Eukaryota</taxon>
        <taxon>Metazoa</taxon>
        <taxon>Chordata</taxon>
        <taxon>Craniata</taxon>
        <taxon>Vertebrata</taxon>
        <taxon>Euteleostomi</taxon>
        <taxon>Actinopterygii</taxon>
        <taxon>Neopterygii</taxon>
        <taxon>Holostei</taxon>
        <taxon>Semionotiformes</taxon>
        <taxon>Lepisosteidae</taxon>
        <taxon>Atractosteus</taxon>
    </lineage>
</organism>
<dbReference type="AlphaFoldDB" id="A0A8J7NYH3"/>
<dbReference type="EMBL" id="JAAWVO010051791">
    <property type="protein sequence ID" value="MBN3320484.1"/>
    <property type="molecule type" value="Genomic_DNA"/>
</dbReference>
<evidence type="ECO:0000256" key="2">
    <source>
        <dbReference type="ARBA" id="ARBA00006752"/>
    </source>
</evidence>
<dbReference type="SUPFAM" id="SSF53067">
    <property type="entry name" value="Actin-like ATPase domain"/>
    <property type="match status" value="2"/>
</dbReference>
<evidence type="ECO:0000313" key="6">
    <source>
        <dbReference type="Proteomes" id="UP000736164"/>
    </source>
</evidence>
<dbReference type="SMART" id="SM00268">
    <property type="entry name" value="ACTIN"/>
    <property type="match status" value="1"/>
</dbReference>
<dbReference type="PANTHER" id="PTHR11937">
    <property type="entry name" value="ACTIN"/>
    <property type="match status" value="1"/>
</dbReference>
<reference evidence="5" key="1">
    <citation type="journal article" date="2021" name="Cell">
        <title>Tracing the genetic footprints of vertebrate landing in non-teleost ray-finned fishes.</title>
        <authorList>
            <person name="Bi X."/>
            <person name="Wang K."/>
            <person name="Yang L."/>
            <person name="Pan H."/>
            <person name="Jiang H."/>
            <person name="Wei Q."/>
            <person name="Fang M."/>
            <person name="Yu H."/>
            <person name="Zhu C."/>
            <person name="Cai Y."/>
            <person name="He Y."/>
            <person name="Gan X."/>
            <person name="Zeng H."/>
            <person name="Yu D."/>
            <person name="Zhu Y."/>
            <person name="Jiang H."/>
            <person name="Qiu Q."/>
            <person name="Yang H."/>
            <person name="Zhang Y.E."/>
            <person name="Wang W."/>
            <person name="Zhu M."/>
            <person name="He S."/>
            <person name="Zhang G."/>
        </authorList>
    </citation>
    <scope>NUCLEOTIDE SEQUENCE</scope>
    <source>
        <strain evidence="5">Allg_001</strain>
    </source>
</reference>
<feature type="non-terminal residue" evidence="5">
    <location>
        <position position="1"/>
    </location>
</feature>
<name>A0A8J7NYH3_ATRSP</name>
<dbReference type="Gene3D" id="3.30.420.40">
    <property type="match status" value="2"/>
</dbReference>
<dbReference type="PRINTS" id="PR00190">
    <property type="entry name" value="ACTIN"/>
</dbReference>
<dbReference type="Proteomes" id="UP000736164">
    <property type="component" value="Unassembled WGS sequence"/>
</dbReference>
<protein>
    <submittedName>
        <fullName evidence="5">ACT1 protein</fullName>
    </submittedName>
</protein>
<evidence type="ECO:0000313" key="5">
    <source>
        <dbReference type="EMBL" id="MBN3320484.1"/>
    </source>
</evidence>
<comment type="subcellular location">
    <subcellularLocation>
        <location evidence="1">Cytoplasm</location>
        <location evidence="1">Cytoskeleton</location>
    </subcellularLocation>
</comment>
<comment type="similarity">
    <text evidence="2 4">Belongs to the actin family.</text>
</comment>
<keyword evidence="3" id="KW-0206">Cytoskeleton</keyword>
<keyword evidence="3" id="KW-0963">Cytoplasm</keyword>
<dbReference type="Pfam" id="PF00022">
    <property type="entry name" value="Actin"/>
    <property type="match status" value="1"/>
</dbReference>
<evidence type="ECO:0000256" key="3">
    <source>
        <dbReference type="ARBA" id="ARBA00023212"/>
    </source>
</evidence>
<evidence type="ECO:0000256" key="1">
    <source>
        <dbReference type="ARBA" id="ARBA00004245"/>
    </source>
</evidence>
<dbReference type="CDD" id="cd13397">
    <property type="entry name" value="ASKHA_NBD_actin_Arp-T1-3"/>
    <property type="match status" value="1"/>
</dbReference>
<dbReference type="Gene3D" id="3.90.640.10">
    <property type="entry name" value="Actin, Chain A, domain 4"/>
    <property type="match status" value="1"/>
</dbReference>
<comment type="caution">
    <text evidence="5">The sequence shown here is derived from an EMBL/GenBank/DDBJ whole genome shotgun (WGS) entry which is preliminary data.</text>
</comment>
<keyword evidence="6" id="KW-1185">Reference proteome</keyword>
<proteinExistence type="inferred from homology"/>
<dbReference type="FunFam" id="3.30.420.40:FF:000050">
    <property type="entry name" value="Actin, alpha skeletal muscle"/>
    <property type="match status" value="1"/>
</dbReference>
<sequence length="373" mass="41271">MDDLPPATVIDNGSGQIKIGMSGEREPRFIYENIIGRPKATSATQVPDLKDFYIGKEAWDKRDILTIQYPVENGNVVSWDNMETVWKNIYRNDLKCDSSEMAVLMTECPGSPAAQREKMCALIFEEFNVPAFYVAVQAVLALFSTGRITGCVLDTGDGVSHAVPVYEGYCLPHAALRLDLAGRDITEYLASLLKDNGVSFSGAAEEDIARDIKEKVCYVALDAELELAKPTDEVEKYFRLPDGQVVTVHTERFRAPETLFRPEDVGMEAPGVDRLLFKTVMKSDIDLRSTLLENIVLSGGSSLFPGMERRIKREISTLAQPGAAVKVFAPPERKISTWLGGSVLSSLSAFREMCITPAEYEEVGPNIVHQKCF</sequence>
<feature type="non-terminal residue" evidence="5">
    <location>
        <position position="373"/>
    </location>
</feature>
<dbReference type="GO" id="GO:0005856">
    <property type="term" value="C:cytoskeleton"/>
    <property type="evidence" value="ECO:0007669"/>
    <property type="project" value="UniProtKB-SubCell"/>
</dbReference>